<gene>
    <name evidence="3" type="ORF">GCM10025782_13200</name>
</gene>
<dbReference type="SUPFAM" id="SSF54001">
    <property type="entry name" value="Cysteine proteinases"/>
    <property type="match status" value="1"/>
</dbReference>
<keyword evidence="1" id="KW-0732">Signal</keyword>
<dbReference type="PROSITE" id="PS50911">
    <property type="entry name" value="CHAP"/>
    <property type="match status" value="1"/>
</dbReference>
<keyword evidence="4" id="KW-1185">Reference proteome</keyword>
<organism evidence="3 4">
    <name type="scientific">Pedococcus ginsenosidimutans</name>
    <dbReference type="NCBI Taxonomy" id="490570"/>
    <lineage>
        <taxon>Bacteria</taxon>
        <taxon>Bacillati</taxon>
        <taxon>Actinomycetota</taxon>
        <taxon>Actinomycetes</taxon>
        <taxon>Micrococcales</taxon>
        <taxon>Intrasporangiaceae</taxon>
        <taxon>Pedococcus</taxon>
    </lineage>
</organism>
<dbReference type="InterPro" id="IPR007921">
    <property type="entry name" value="CHAP_dom"/>
</dbReference>
<sequence length="424" mass="45830">MRSRLHRASAHAVLRLLALALTATALVAVAPRAAEAAGLVSECKAYSTACISFSGYAGKSVWGYPVNSSGNNCVNYVAYRLARNGVRQESGMGNGGQWATSAKSRGYVVDKTPRTGSIAQWNYGSAYAPSAGHVGYVEEVTSSYIAISDSSWGGGYSSRWRVYKGDRNWPSNFIHFRDQAYQPPKSGSFLRVRETNEVYRLVGSAPIYTSTWTGLGGTQPTHLISSTTLASMPARLAEGTFIRGAQRNEVYRVVGGAPVYVYTWTPFGGAQATTKVDQYAIDKAGTGGHWNHLLTRPAEGTLVKGGQRGEVYKIAGGAPVVVTNWDNIGGKRTPMTVDQYAIDKAGSATRYNHLSYRPVDGSYVRGYTTKKVYLMKGGVAHYVYSWDQVGGTPQPTTLVDQVAVDKAGTSSPLYWTHIKDKLVL</sequence>
<reference evidence="4" key="1">
    <citation type="journal article" date="2019" name="Int. J. Syst. Evol. Microbiol.">
        <title>The Global Catalogue of Microorganisms (GCM) 10K type strain sequencing project: providing services to taxonomists for standard genome sequencing and annotation.</title>
        <authorList>
            <consortium name="The Broad Institute Genomics Platform"/>
            <consortium name="The Broad Institute Genome Sequencing Center for Infectious Disease"/>
            <person name="Wu L."/>
            <person name="Ma J."/>
        </authorList>
    </citation>
    <scope>NUCLEOTIDE SEQUENCE [LARGE SCALE GENOMIC DNA]</scope>
    <source>
        <strain evidence="4">JCM 18961</strain>
    </source>
</reference>
<dbReference type="RefSeq" id="WP_345501997.1">
    <property type="nucleotide sequence ID" value="NZ_BAABLO010000004.1"/>
</dbReference>
<dbReference type="Pfam" id="PF05257">
    <property type="entry name" value="CHAP"/>
    <property type="match status" value="1"/>
</dbReference>
<feature type="signal peptide" evidence="1">
    <location>
        <begin position="1"/>
        <end position="36"/>
    </location>
</feature>
<dbReference type="Gene3D" id="3.90.1720.10">
    <property type="entry name" value="endopeptidase domain like (from Nostoc punctiforme)"/>
    <property type="match status" value="1"/>
</dbReference>
<evidence type="ECO:0000259" key="2">
    <source>
        <dbReference type="PROSITE" id="PS50911"/>
    </source>
</evidence>
<evidence type="ECO:0000313" key="3">
    <source>
        <dbReference type="EMBL" id="GAA4717472.1"/>
    </source>
</evidence>
<feature type="chain" id="PRO_5045432372" description="Peptidase C51 domain-containing protein" evidence="1">
    <location>
        <begin position="37"/>
        <end position="424"/>
    </location>
</feature>
<comment type="caution">
    <text evidence="3">The sequence shown here is derived from an EMBL/GenBank/DDBJ whole genome shotgun (WGS) entry which is preliminary data.</text>
</comment>
<proteinExistence type="predicted"/>
<name>A0ABP8Y059_9MICO</name>
<feature type="domain" description="Peptidase C51" evidence="2">
    <location>
        <begin position="48"/>
        <end position="175"/>
    </location>
</feature>
<dbReference type="Proteomes" id="UP001500556">
    <property type="component" value="Unassembled WGS sequence"/>
</dbReference>
<evidence type="ECO:0000313" key="4">
    <source>
        <dbReference type="Proteomes" id="UP001500556"/>
    </source>
</evidence>
<evidence type="ECO:0000256" key="1">
    <source>
        <dbReference type="SAM" id="SignalP"/>
    </source>
</evidence>
<accession>A0ABP8Y059</accession>
<protein>
    <recommendedName>
        <fullName evidence="2">Peptidase C51 domain-containing protein</fullName>
    </recommendedName>
</protein>
<dbReference type="InterPro" id="IPR038765">
    <property type="entry name" value="Papain-like_cys_pep_sf"/>
</dbReference>
<dbReference type="EMBL" id="BAABLO010000004">
    <property type="protein sequence ID" value="GAA4717472.1"/>
    <property type="molecule type" value="Genomic_DNA"/>
</dbReference>